<protein>
    <recommendedName>
        <fullName evidence="4">Maltose/maltodextrin transport system permease protein</fullName>
    </recommendedName>
</protein>
<accession>A0ABS8YGX8</accession>
<evidence type="ECO:0000256" key="1">
    <source>
        <dbReference type="SAM" id="Phobius"/>
    </source>
</evidence>
<sequence>MDSIDTEQPISQYIVRTRKRFIFGFSAVMAIAWLLLFFFSMDIEFLGTVIFFALFALVFIVSVIWAIIDIIVALVKRRPLRYWALILIPIVAQLGAVYIALELPLHQTRAALDEWMYREQRQQAIERLTQSDWSTAGSDRGTLLQLPDDLRHLSRGGGEILVVRNGESLQVLFFTMRGLLDNFSGLVYVSEGEPDVENLGTKIVKQRELGKHWFWISGT</sequence>
<evidence type="ECO:0008006" key="4">
    <source>
        <dbReference type="Google" id="ProtNLM"/>
    </source>
</evidence>
<keyword evidence="3" id="KW-1185">Reference proteome</keyword>
<proteinExistence type="predicted"/>
<reference evidence="2 3" key="1">
    <citation type="submission" date="2021-11" db="EMBL/GenBank/DDBJ databases">
        <title>Draft genome sequence of Paenibacillus profundus YoMME, a new Gram-positive bacteria with exoelectrogenic properties.</title>
        <authorList>
            <person name="Hubenova Y."/>
            <person name="Hubenova E."/>
            <person name="Manasiev Y."/>
            <person name="Peykov S."/>
            <person name="Mitov M."/>
        </authorList>
    </citation>
    <scope>NUCLEOTIDE SEQUENCE [LARGE SCALE GENOMIC DNA]</scope>
    <source>
        <strain evidence="2 3">YoMME</strain>
    </source>
</reference>
<feature type="transmembrane region" description="Helical" evidence="1">
    <location>
        <begin position="21"/>
        <end position="39"/>
    </location>
</feature>
<evidence type="ECO:0000313" key="2">
    <source>
        <dbReference type="EMBL" id="MCE5170474.1"/>
    </source>
</evidence>
<feature type="transmembrane region" description="Helical" evidence="1">
    <location>
        <begin position="45"/>
        <end position="75"/>
    </location>
</feature>
<keyword evidence="1" id="KW-0812">Transmembrane</keyword>
<dbReference type="Proteomes" id="UP001199916">
    <property type="component" value="Unassembled WGS sequence"/>
</dbReference>
<name>A0ABS8YGX8_9BACL</name>
<gene>
    <name evidence="2" type="ORF">LQV63_14255</name>
</gene>
<feature type="transmembrane region" description="Helical" evidence="1">
    <location>
        <begin position="82"/>
        <end position="101"/>
    </location>
</feature>
<keyword evidence="1" id="KW-0472">Membrane</keyword>
<keyword evidence="1" id="KW-1133">Transmembrane helix</keyword>
<dbReference type="EMBL" id="JAJNBZ010000010">
    <property type="protein sequence ID" value="MCE5170474.1"/>
    <property type="molecule type" value="Genomic_DNA"/>
</dbReference>
<evidence type="ECO:0000313" key="3">
    <source>
        <dbReference type="Proteomes" id="UP001199916"/>
    </source>
</evidence>
<organism evidence="2 3">
    <name type="scientific">Paenibacillus profundus</name>
    <dbReference type="NCBI Taxonomy" id="1173085"/>
    <lineage>
        <taxon>Bacteria</taxon>
        <taxon>Bacillati</taxon>
        <taxon>Bacillota</taxon>
        <taxon>Bacilli</taxon>
        <taxon>Bacillales</taxon>
        <taxon>Paenibacillaceae</taxon>
        <taxon>Paenibacillus</taxon>
    </lineage>
</organism>
<comment type="caution">
    <text evidence="2">The sequence shown here is derived from an EMBL/GenBank/DDBJ whole genome shotgun (WGS) entry which is preliminary data.</text>
</comment>
<dbReference type="RefSeq" id="WP_233697206.1">
    <property type="nucleotide sequence ID" value="NZ_JAJNBZ010000010.1"/>
</dbReference>